<sequence>MLSSENYLWGFPYFDIIYYLRPSLTDEQIDTLINPIAPKGYQYPEPSDTALNRTVDCSVLYSMPEFPRTNPLCLNMFRTSSEDITQALANGSYDRIVFYGERSVFDAPIKSGGTENYIKNLYETVKFMDLIAIPKFLNAYGLSDVSYIKATKPYPYLYYRISNLDESDKVCDQEGVSEQVSGCARSYYTSIIPLRAVGPQLSNARPILRKTDNKRFSYLTHYPSDCFTNDVFSHETSHLLNIAGQSETGTRVMEKWFTEQVAGFFGIYGADLVCGEGTVTSQKNSDKKDVVKALVEFNSPFAPAALSHDYPQDSRCRQAILTVWYAYLAKGDYRENFRRFFMEQRATTPSIGDDTVFAKFLISLDTDPKTKQLLVSKGCSL</sequence>
<dbReference type="AlphaFoldDB" id="A0A0G1IPH8"/>
<name>A0A0G1IPH8_9BACT</name>
<reference evidence="1 2" key="1">
    <citation type="journal article" date="2015" name="Nature">
        <title>rRNA introns, odd ribosomes, and small enigmatic genomes across a large radiation of phyla.</title>
        <authorList>
            <person name="Brown C.T."/>
            <person name="Hug L.A."/>
            <person name="Thomas B.C."/>
            <person name="Sharon I."/>
            <person name="Castelle C.J."/>
            <person name="Singh A."/>
            <person name="Wilkins M.J."/>
            <person name="Williams K.H."/>
            <person name="Banfield J.F."/>
        </authorList>
    </citation>
    <scope>NUCLEOTIDE SEQUENCE [LARGE SCALE GENOMIC DNA]</scope>
</reference>
<gene>
    <name evidence="1" type="ORF">UW52_C0011G0006</name>
</gene>
<dbReference type="Proteomes" id="UP000034521">
    <property type="component" value="Unassembled WGS sequence"/>
</dbReference>
<dbReference type="EMBL" id="LCIQ01000011">
    <property type="protein sequence ID" value="KKT61070.1"/>
    <property type="molecule type" value="Genomic_DNA"/>
</dbReference>
<proteinExistence type="predicted"/>
<evidence type="ECO:0000313" key="1">
    <source>
        <dbReference type="EMBL" id="KKT61070.1"/>
    </source>
</evidence>
<comment type="caution">
    <text evidence="1">The sequence shown here is derived from an EMBL/GenBank/DDBJ whole genome shotgun (WGS) entry which is preliminary data.</text>
</comment>
<evidence type="ECO:0000313" key="2">
    <source>
        <dbReference type="Proteomes" id="UP000034521"/>
    </source>
</evidence>
<organism evidence="1 2">
    <name type="scientific">Candidatus Gottesmanbacteria bacterium GW2011_GWA1_44_24b</name>
    <dbReference type="NCBI Taxonomy" id="1618437"/>
    <lineage>
        <taxon>Bacteria</taxon>
        <taxon>Candidatus Gottesmaniibacteriota</taxon>
    </lineage>
</organism>
<protein>
    <submittedName>
        <fullName evidence="1">Uncharacterized protein</fullName>
    </submittedName>
</protein>
<accession>A0A0G1IPH8</accession>